<organism evidence="1 2">
    <name type="scientific">Qipengyuania algicida</name>
    <dbReference type="NCBI Taxonomy" id="1836209"/>
    <lineage>
        <taxon>Bacteria</taxon>
        <taxon>Pseudomonadati</taxon>
        <taxon>Pseudomonadota</taxon>
        <taxon>Alphaproteobacteria</taxon>
        <taxon>Sphingomonadales</taxon>
        <taxon>Erythrobacteraceae</taxon>
        <taxon>Qipengyuania</taxon>
    </lineage>
</organism>
<dbReference type="EMBL" id="WTYA01000003">
    <property type="protein sequence ID" value="MXP28123.1"/>
    <property type="molecule type" value="Genomic_DNA"/>
</dbReference>
<protein>
    <submittedName>
        <fullName evidence="1">Uncharacterized protein</fullName>
    </submittedName>
</protein>
<sequence>MLFRIDFELGIYPDRVQVADRRSGRFVDFKSEIPFSAQGKLIADPRYLEYALVKAMRKVMSGGFILLDAKVKVLPTAPALRRSERDAVVDALRNIGFKAIRFESDHPSPIAA</sequence>
<proteinExistence type="predicted"/>
<name>A0A845AFX8_9SPHN</name>
<comment type="caution">
    <text evidence="1">The sequence shown here is derived from an EMBL/GenBank/DDBJ whole genome shotgun (WGS) entry which is preliminary data.</text>
</comment>
<dbReference type="RefSeq" id="WP_160752435.1">
    <property type="nucleotide sequence ID" value="NZ_WTYA01000003.1"/>
</dbReference>
<evidence type="ECO:0000313" key="2">
    <source>
        <dbReference type="Proteomes" id="UP000439780"/>
    </source>
</evidence>
<keyword evidence="2" id="KW-1185">Reference proteome</keyword>
<accession>A0A845AFX8</accession>
<reference evidence="1 2" key="1">
    <citation type="submission" date="2019-12" db="EMBL/GenBank/DDBJ databases">
        <title>Genomic-based taxomic classification of the family Erythrobacteraceae.</title>
        <authorList>
            <person name="Xu L."/>
        </authorList>
    </citation>
    <scope>NUCLEOTIDE SEQUENCE [LARGE SCALE GENOMIC DNA]</scope>
    <source>
        <strain evidence="1 2">KEMB 9005-328</strain>
    </source>
</reference>
<dbReference type="OrthoDB" id="7409017at2"/>
<dbReference type="AlphaFoldDB" id="A0A845AFX8"/>
<evidence type="ECO:0000313" key="1">
    <source>
        <dbReference type="EMBL" id="MXP28123.1"/>
    </source>
</evidence>
<gene>
    <name evidence="1" type="ORF">GRI58_04715</name>
</gene>
<dbReference type="Proteomes" id="UP000439780">
    <property type="component" value="Unassembled WGS sequence"/>
</dbReference>